<organism evidence="8">
    <name type="scientific">Absidia glauca</name>
    <name type="common">Pin mould</name>
    <dbReference type="NCBI Taxonomy" id="4829"/>
    <lineage>
        <taxon>Eukaryota</taxon>
        <taxon>Fungi</taxon>
        <taxon>Fungi incertae sedis</taxon>
        <taxon>Mucoromycota</taxon>
        <taxon>Mucoromycotina</taxon>
        <taxon>Mucoromycetes</taxon>
        <taxon>Mucorales</taxon>
        <taxon>Cunninghamellaceae</taxon>
        <taxon>Absidia</taxon>
    </lineage>
</organism>
<dbReference type="OrthoDB" id="8922241at2759"/>
<dbReference type="PANTHER" id="PTHR16515:SF58">
    <property type="entry name" value="ZINC FINGER PROTEIN 22"/>
    <property type="match status" value="1"/>
</dbReference>
<feature type="compositionally biased region" description="Low complexity" evidence="6">
    <location>
        <begin position="199"/>
        <end position="226"/>
    </location>
</feature>
<dbReference type="SMART" id="SM00355">
    <property type="entry name" value="ZnF_C2H2"/>
    <property type="match status" value="2"/>
</dbReference>
<dbReference type="InParanoid" id="A0A168QTV6"/>
<dbReference type="SUPFAM" id="SSF57667">
    <property type="entry name" value="beta-beta-alpha zinc fingers"/>
    <property type="match status" value="1"/>
</dbReference>
<evidence type="ECO:0000256" key="2">
    <source>
        <dbReference type="ARBA" id="ARBA00022737"/>
    </source>
</evidence>
<dbReference type="InterPro" id="IPR050331">
    <property type="entry name" value="Zinc_finger"/>
</dbReference>
<keyword evidence="4" id="KW-0862">Zinc</keyword>
<dbReference type="STRING" id="4829.A0A168QTV6"/>
<dbReference type="EMBL" id="LT554468">
    <property type="protein sequence ID" value="SAM05548.1"/>
    <property type="molecule type" value="Genomic_DNA"/>
</dbReference>
<protein>
    <recommendedName>
        <fullName evidence="7">C2H2-type domain-containing protein</fullName>
    </recommendedName>
</protein>
<gene>
    <name evidence="8" type="primary">ABSGL_11423.1 scaffold 12295</name>
</gene>
<keyword evidence="2" id="KW-0677">Repeat</keyword>
<dbReference type="GO" id="GO:0010468">
    <property type="term" value="P:regulation of gene expression"/>
    <property type="evidence" value="ECO:0007669"/>
    <property type="project" value="TreeGrafter"/>
</dbReference>
<feature type="domain" description="C2H2-type" evidence="7">
    <location>
        <begin position="257"/>
        <end position="291"/>
    </location>
</feature>
<dbReference type="GO" id="GO:0008270">
    <property type="term" value="F:zinc ion binding"/>
    <property type="evidence" value="ECO:0007669"/>
    <property type="project" value="UniProtKB-KW"/>
</dbReference>
<evidence type="ECO:0000256" key="5">
    <source>
        <dbReference type="PROSITE-ProRule" id="PRU00042"/>
    </source>
</evidence>
<evidence type="ECO:0000313" key="8">
    <source>
        <dbReference type="EMBL" id="SAM05548.1"/>
    </source>
</evidence>
<dbReference type="AlphaFoldDB" id="A0A168QTV6"/>
<dbReference type="Gene3D" id="3.30.160.60">
    <property type="entry name" value="Classic Zinc Finger"/>
    <property type="match status" value="1"/>
</dbReference>
<keyword evidence="1" id="KW-0479">Metal-binding</keyword>
<evidence type="ECO:0000313" key="9">
    <source>
        <dbReference type="Proteomes" id="UP000078561"/>
    </source>
</evidence>
<evidence type="ECO:0000256" key="4">
    <source>
        <dbReference type="ARBA" id="ARBA00022833"/>
    </source>
</evidence>
<dbReference type="InterPro" id="IPR036236">
    <property type="entry name" value="Znf_C2H2_sf"/>
</dbReference>
<feature type="region of interest" description="Disordered" evidence="6">
    <location>
        <begin position="199"/>
        <end position="238"/>
    </location>
</feature>
<dbReference type="InterPro" id="IPR013087">
    <property type="entry name" value="Znf_C2H2_type"/>
</dbReference>
<feature type="compositionally biased region" description="Basic residues" evidence="6">
    <location>
        <begin position="316"/>
        <end position="344"/>
    </location>
</feature>
<sequence length="344" mass="39365">MSSQTIYQFRYVEEKPVVGNGSELTPFLFHSIHFQERHIHSPILFKWSLHRHQQHSIYNDMMKHLGRSLKGRLSLHDYDILASDSIGGTKYTLHDDDSLKSALSVLNPTTLNVTLQSKAPIHQTYYSAAPLIKPKVMWWHELRQINDYSNQQRKDSGIDLHSSVYLCSTGNKAKDDDYEPLLHRPPLYHALNNSEETDVPSASYSVHSSPSTVTSSSPPSPIVASHLTPTLADNKPPPWSPITSARKVRQPSPPSVYLCNHLVGDGNMCGQTFQRPYDLARHQSIHLKNRPFVYCQQCNKRFTRVDALRRHERVQGHHHHSSQKPGQHKKAHCYHPHRHPSSPY</sequence>
<dbReference type="GO" id="GO:0005634">
    <property type="term" value="C:nucleus"/>
    <property type="evidence" value="ECO:0007669"/>
    <property type="project" value="TreeGrafter"/>
</dbReference>
<feature type="region of interest" description="Disordered" evidence="6">
    <location>
        <begin position="312"/>
        <end position="344"/>
    </location>
</feature>
<dbReference type="PROSITE" id="PS00028">
    <property type="entry name" value="ZINC_FINGER_C2H2_1"/>
    <property type="match status" value="1"/>
</dbReference>
<dbReference type="Proteomes" id="UP000078561">
    <property type="component" value="Unassembled WGS sequence"/>
</dbReference>
<evidence type="ECO:0000256" key="1">
    <source>
        <dbReference type="ARBA" id="ARBA00022723"/>
    </source>
</evidence>
<evidence type="ECO:0000256" key="6">
    <source>
        <dbReference type="SAM" id="MobiDB-lite"/>
    </source>
</evidence>
<dbReference type="PANTHER" id="PTHR16515">
    <property type="entry name" value="PR DOMAIN ZINC FINGER PROTEIN"/>
    <property type="match status" value="1"/>
</dbReference>
<feature type="domain" description="C2H2-type" evidence="7">
    <location>
        <begin position="293"/>
        <end position="325"/>
    </location>
</feature>
<evidence type="ECO:0000259" key="7">
    <source>
        <dbReference type="PROSITE" id="PS50157"/>
    </source>
</evidence>
<proteinExistence type="predicted"/>
<reference evidence="8" key="1">
    <citation type="submission" date="2016-04" db="EMBL/GenBank/DDBJ databases">
        <authorList>
            <person name="Evans L.H."/>
            <person name="Alamgir A."/>
            <person name="Owens N."/>
            <person name="Weber N.D."/>
            <person name="Virtaneva K."/>
            <person name="Barbian K."/>
            <person name="Babar A."/>
            <person name="Rosenke K."/>
        </authorList>
    </citation>
    <scope>NUCLEOTIDE SEQUENCE [LARGE SCALE GENOMIC DNA]</scope>
    <source>
        <strain evidence="8">CBS 101.48</strain>
    </source>
</reference>
<dbReference type="Pfam" id="PF00096">
    <property type="entry name" value="zf-C2H2"/>
    <property type="match status" value="2"/>
</dbReference>
<evidence type="ECO:0000256" key="3">
    <source>
        <dbReference type="ARBA" id="ARBA00022771"/>
    </source>
</evidence>
<dbReference type="PROSITE" id="PS50157">
    <property type="entry name" value="ZINC_FINGER_C2H2_2"/>
    <property type="match status" value="2"/>
</dbReference>
<accession>A0A168QTV6</accession>
<keyword evidence="9" id="KW-1185">Reference proteome</keyword>
<name>A0A168QTV6_ABSGL</name>
<keyword evidence="3 5" id="KW-0863">Zinc-finger</keyword>